<evidence type="ECO:0000313" key="9">
    <source>
        <dbReference type="Proteomes" id="UP000078237"/>
    </source>
</evidence>
<comment type="subcellular location">
    <subcellularLocation>
        <location evidence="1">Nucleus</location>
    </subcellularLocation>
</comment>
<dbReference type="GO" id="GO:0000978">
    <property type="term" value="F:RNA polymerase II cis-regulatory region sequence-specific DNA binding"/>
    <property type="evidence" value="ECO:0007669"/>
    <property type="project" value="InterPro"/>
</dbReference>
<keyword evidence="9" id="KW-1185">Reference proteome</keyword>
<dbReference type="InterPro" id="IPR051059">
    <property type="entry name" value="VerF-like"/>
</dbReference>
<reference evidence="8 9" key="1">
    <citation type="journal article" date="2016" name="Genome Announc.">
        <title>Genome Sequence of Madurella mycetomatis mm55, Isolated from a Human Mycetoma Case in Sudan.</title>
        <authorList>
            <person name="Smit S."/>
            <person name="Derks M.F."/>
            <person name="Bervoets S."/>
            <person name="Fahal A."/>
            <person name="van Leeuwen W."/>
            <person name="van Belkum A."/>
            <person name="van de Sande W.W."/>
        </authorList>
    </citation>
    <scope>NUCLEOTIDE SEQUENCE [LARGE SCALE GENOMIC DNA]</scope>
    <source>
        <strain evidence="9">mm55</strain>
    </source>
</reference>
<dbReference type="AlphaFoldDB" id="A0A175VVL1"/>
<keyword evidence="5" id="KW-0862">Zinc</keyword>
<sequence>MAAVGAQYCFEPEKGVELFQAARAIANERIRRKDAASILSQQALEPPYSTSSVGSTDDSPHAFAGVTGPPSNSGPSVTTPALSDNSLMQTAQALLILMAMATWAKHSKILREALAIQSILASIIRDDGLRTPLPGQENLGWEAWMWYESILRTKYIVFCFFNLHCIVYNIPPLILNSELGMRLPCSAAEFKADTADAWQEARMGENEPAMFQDAIHWLFSGSENRAFHSSLGNYVLIHAIIQHIFLVRQTAGCRIDPPNPDLAAEDAKPLEHALRNWQLSWERSPESSLDPTHPDGPVAFNSTALLRLAYIRLNMDTGPGRALRTRDPLQITHALRDTPALKRSPRVTRALLHSVHALSIPIKIGVRLVARTQTFIWSVQHSLCSLECALLLSKWLEAVSTTQWSGMDDPLTGAEKKILDLVRKMLDEADFPTPPEIWTDVRAAARHLNVGVLKVWAAIFRGPQIWAIVDAIGSSLDLYANMLEATT</sequence>
<evidence type="ECO:0000256" key="7">
    <source>
        <dbReference type="SAM" id="MobiDB-lite"/>
    </source>
</evidence>
<organism evidence="8 9">
    <name type="scientific">Madurella mycetomatis</name>
    <dbReference type="NCBI Taxonomy" id="100816"/>
    <lineage>
        <taxon>Eukaryota</taxon>
        <taxon>Fungi</taxon>
        <taxon>Dikarya</taxon>
        <taxon>Ascomycota</taxon>
        <taxon>Pezizomycotina</taxon>
        <taxon>Sordariomycetes</taxon>
        <taxon>Sordariomycetidae</taxon>
        <taxon>Sordariales</taxon>
        <taxon>Sordariales incertae sedis</taxon>
        <taxon>Madurella</taxon>
    </lineage>
</organism>
<evidence type="ECO:0000256" key="5">
    <source>
        <dbReference type="ARBA" id="ARBA00022833"/>
    </source>
</evidence>
<name>A0A175VVL1_9PEZI</name>
<dbReference type="STRING" id="100816.A0A175VVL1"/>
<evidence type="ECO:0000256" key="1">
    <source>
        <dbReference type="ARBA" id="ARBA00004123"/>
    </source>
</evidence>
<dbReference type="GO" id="GO:0008270">
    <property type="term" value="F:zinc ion binding"/>
    <property type="evidence" value="ECO:0007669"/>
    <property type="project" value="UniProtKB-KW"/>
</dbReference>
<protein>
    <submittedName>
        <fullName evidence="8">Zinc finger protein klf1</fullName>
    </submittedName>
</protein>
<dbReference type="VEuPathDB" id="FungiDB:MMYC01_206554"/>
<keyword evidence="3" id="KW-0677">Repeat</keyword>
<dbReference type="GO" id="GO:0000785">
    <property type="term" value="C:chromatin"/>
    <property type="evidence" value="ECO:0007669"/>
    <property type="project" value="TreeGrafter"/>
</dbReference>
<evidence type="ECO:0000256" key="3">
    <source>
        <dbReference type="ARBA" id="ARBA00022737"/>
    </source>
</evidence>
<evidence type="ECO:0000256" key="2">
    <source>
        <dbReference type="ARBA" id="ARBA00022723"/>
    </source>
</evidence>
<evidence type="ECO:0000256" key="6">
    <source>
        <dbReference type="ARBA" id="ARBA00023242"/>
    </source>
</evidence>
<feature type="region of interest" description="Disordered" evidence="7">
    <location>
        <begin position="46"/>
        <end position="81"/>
    </location>
</feature>
<feature type="compositionally biased region" description="Polar residues" evidence="7">
    <location>
        <begin position="46"/>
        <end position="57"/>
    </location>
</feature>
<keyword evidence="2" id="KW-0479">Metal-binding</keyword>
<accession>A0A175VVL1</accession>
<evidence type="ECO:0000313" key="8">
    <source>
        <dbReference type="EMBL" id="KXX75586.1"/>
    </source>
</evidence>
<gene>
    <name evidence="8" type="ORF">MMYC01_206554</name>
</gene>
<dbReference type="GO" id="GO:0000981">
    <property type="term" value="F:DNA-binding transcription factor activity, RNA polymerase II-specific"/>
    <property type="evidence" value="ECO:0007669"/>
    <property type="project" value="InterPro"/>
</dbReference>
<dbReference type="EMBL" id="LCTW02000260">
    <property type="protein sequence ID" value="KXX75586.1"/>
    <property type="molecule type" value="Genomic_DNA"/>
</dbReference>
<feature type="compositionally biased region" description="Polar residues" evidence="7">
    <location>
        <begin position="69"/>
        <end position="81"/>
    </location>
</feature>
<dbReference type="PANTHER" id="PTHR40626:SF10">
    <property type="entry name" value="C2H2-TYPE DOMAIN-CONTAINING PROTEIN"/>
    <property type="match status" value="1"/>
</dbReference>
<keyword evidence="4" id="KW-0863">Zinc-finger</keyword>
<keyword evidence="6" id="KW-0539">Nucleus</keyword>
<comment type="caution">
    <text evidence="8">The sequence shown here is derived from an EMBL/GenBank/DDBJ whole genome shotgun (WGS) entry which is preliminary data.</text>
</comment>
<dbReference type="PANTHER" id="PTHR40626">
    <property type="entry name" value="MIP31509P"/>
    <property type="match status" value="1"/>
</dbReference>
<dbReference type="OrthoDB" id="654211at2759"/>
<proteinExistence type="predicted"/>
<evidence type="ECO:0000256" key="4">
    <source>
        <dbReference type="ARBA" id="ARBA00022771"/>
    </source>
</evidence>
<dbReference type="Proteomes" id="UP000078237">
    <property type="component" value="Unassembled WGS sequence"/>
</dbReference>
<dbReference type="GO" id="GO:0005634">
    <property type="term" value="C:nucleus"/>
    <property type="evidence" value="ECO:0007669"/>
    <property type="project" value="UniProtKB-SubCell"/>
</dbReference>